<evidence type="ECO:0000256" key="1">
    <source>
        <dbReference type="SAM" id="MobiDB-lite"/>
    </source>
</evidence>
<keyword evidence="2" id="KW-0472">Membrane</keyword>
<evidence type="ECO:0000313" key="4">
    <source>
        <dbReference type="EMBL" id="MBC8570444.1"/>
    </source>
</evidence>
<accession>A0A926EDZ5</accession>
<sequence>MKKKLMAVILCMVLAFTGVQTAIAAPVIRMEEQSAVTTSAPQSTTTLPETNSDGRPKTTREQDIAIVVLTFVGVIGMIMVIIEKRKKNDKGPLRK</sequence>
<reference evidence="4" key="1">
    <citation type="submission" date="2020-08" db="EMBL/GenBank/DDBJ databases">
        <title>Genome public.</title>
        <authorList>
            <person name="Liu C."/>
            <person name="Sun Q."/>
        </authorList>
    </citation>
    <scope>NUCLEOTIDE SEQUENCE</scope>
    <source>
        <strain evidence="4">NSJ-54</strain>
    </source>
</reference>
<keyword evidence="5" id="KW-1185">Reference proteome</keyword>
<protein>
    <recommendedName>
        <fullName evidence="6">Gram-positive cocci surface proteins LPxTG domain-containing protein</fullName>
    </recommendedName>
</protein>
<keyword evidence="3" id="KW-0732">Signal</keyword>
<comment type="caution">
    <text evidence="4">The sequence shown here is derived from an EMBL/GenBank/DDBJ whole genome shotgun (WGS) entry which is preliminary data.</text>
</comment>
<proteinExistence type="predicted"/>
<feature type="compositionally biased region" description="Polar residues" evidence="1">
    <location>
        <begin position="34"/>
        <end position="51"/>
    </location>
</feature>
<evidence type="ECO:0000256" key="3">
    <source>
        <dbReference type="SAM" id="SignalP"/>
    </source>
</evidence>
<organism evidence="4 5">
    <name type="scientific">Zongyangia hominis</name>
    <dbReference type="NCBI Taxonomy" id="2763677"/>
    <lineage>
        <taxon>Bacteria</taxon>
        <taxon>Bacillati</taxon>
        <taxon>Bacillota</taxon>
        <taxon>Clostridia</taxon>
        <taxon>Eubacteriales</taxon>
        <taxon>Oscillospiraceae</taxon>
        <taxon>Zongyangia</taxon>
    </lineage>
</organism>
<feature type="transmembrane region" description="Helical" evidence="2">
    <location>
        <begin position="64"/>
        <end position="82"/>
    </location>
</feature>
<dbReference type="Proteomes" id="UP000660861">
    <property type="component" value="Unassembled WGS sequence"/>
</dbReference>
<evidence type="ECO:0000313" key="5">
    <source>
        <dbReference type="Proteomes" id="UP000660861"/>
    </source>
</evidence>
<evidence type="ECO:0000256" key="2">
    <source>
        <dbReference type="SAM" id="Phobius"/>
    </source>
</evidence>
<dbReference type="RefSeq" id="WP_262397539.1">
    <property type="nucleotide sequence ID" value="NZ_JACRTC010000003.1"/>
</dbReference>
<dbReference type="EMBL" id="JACRTC010000003">
    <property type="protein sequence ID" value="MBC8570444.1"/>
    <property type="molecule type" value="Genomic_DNA"/>
</dbReference>
<keyword evidence="2" id="KW-1133">Transmembrane helix</keyword>
<evidence type="ECO:0008006" key="6">
    <source>
        <dbReference type="Google" id="ProtNLM"/>
    </source>
</evidence>
<gene>
    <name evidence="4" type="ORF">H8709_06320</name>
</gene>
<name>A0A926EDZ5_9FIRM</name>
<dbReference type="AlphaFoldDB" id="A0A926EDZ5"/>
<feature type="region of interest" description="Disordered" evidence="1">
    <location>
        <begin position="34"/>
        <end position="59"/>
    </location>
</feature>
<keyword evidence="2" id="KW-0812">Transmembrane</keyword>
<feature type="chain" id="PRO_5036736853" description="Gram-positive cocci surface proteins LPxTG domain-containing protein" evidence="3">
    <location>
        <begin position="25"/>
        <end position="95"/>
    </location>
</feature>
<feature type="signal peptide" evidence="3">
    <location>
        <begin position="1"/>
        <end position="24"/>
    </location>
</feature>